<dbReference type="Proteomes" id="UP000646827">
    <property type="component" value="Unassembled WGS sequence"/>
</dbReference>
<feature type="coiled-coil region" evidence="1">
    <location>
        <begin position="56"/>
        <end position="87"/>
    </location>
</feature>
<sequence>MTVNGGRAAKKAGSLIKPYLKKLVLQTHPDFFHGDPIKGKRNATSLQQLYGILNPLLKTNESNTTLRKKNEQQEQKQQQQLEFYRKKARKTRIVSIFEHSSNEWQTVASFLRLCKQLDIDVVPSDLQAVQDMITKKEQEMTSHHNRRKGVLSLREEFARALHKQSTTMATMTTGETTTKISWSPGHILGNKLLTFGPDIDKNKVVKQWCGYMSKLEPERWWGIMPALVVSSQKDAQSLSSSKQGRGILIFSSDMGYSVY</sequence>
<reference evidence="3 4" key="1">
    <citation type="submission" date="2020-12" db="EMBL/GenBank/DDBJ databases">
        <title>Metabolic potential, ecology and presence of endohyphal bacteria is reflected in genomic diversity of Mucoromycotina.</title>
        <authorList>
            <person name="Muszewska A."/>
            <person name="Okrasinska A."/>
            <person name="Steczkiewicz K."/>
            <person name="Drgas O."/>
            <person name="Orlowska M."/>
            <person name="Perlinska-Lenart U."/>
            <person name="Aleksandrzak-Piekarczyk T."/>
            <person name="Szatraj K."/>
            <person name="Zielenkiewicz U."/>
            <person name="Pilsyk S."/>
            <person name="Malc E."/>
            <person name="Mieczkowski P."/>
            <person name="Kruszewska J.S."/>
            <person name="Biernat P."/>
            <person name="Pawlowska J."/>
        </authorList>
    </citation>
    <scope>NUCLEOTIDE SEQUENCE [LARGE SCALE GENOMIC DNA]</scope>
    <source>
        <strain evidence="3 4">CBS 142.35</strain>
    </source>
</reference>
<dbReference type="Pfam" id="PF14687">
    <property type="entry name" value="DUF4460"/>
    <property type="match status" value="1"/>
</dbReference>
<gene>
    <name evidence="3" type="ORF">INT45_011420</name>
</gene>
<evidence type="ECO:0000313" key="4">
    <source>
        <dbReference type="Proteomes" id="UP000646827"/>
    </source>
</evidence>
<evidence type="ECO:0000259" key="2">
    <source>
        <dbReference type="Pfam" id="PF14687"/>
    </source>
</evidence>
<comment type="caution">
    <text evidence="3">The sequence shown here is derived from an EMBL/GenBank/DDBJ whole genome shotgun (WGS) entry which is preliminary data.</text>
</comment>
<dbReference type="OrthoDB" id="2097874at2759"/>
<organism evidence="3 4">
    <name type="scientific">Circinella minor</name>
    <dbReference type="NCBI Taxonomy" id="1195481"/>
    <lineage>
        <taxon>Eukaryota</taxon>
        <taxon>Fungi</taxon>
        <taxon>Fungi incertae sedis</taxon>
        <taxon>Mucoromycota</taxon>
        <taxon>Mucoromycotina</taxon>
        <taxon>Mucoromycetes</taxon>
        <taxon>Mucorales</taxon>
        <taxon>Lichtheimiaceae</taxon>
        <taxon>Circinella</taxon>
    </lineage>
</organism>
<protein>
    <recommendedName>
        <fullName evidence="2">DUF4460 domain-containing protein</fullName>
    </recommendedName>
</protein>
<name>A0A8H7SAG4_9FUNG</name>
<keyword evidence="4" id="KW-1185">Reference proteome</keyword>
<dbReference type="EMBL" id="JAEPRB010000024">
    <property type="protein sequence ID" value="KAG2225752.1"/>
    <property type="molecule type" value="Genomic_DNA"/>
</dbReference>
<proteinExistence type="predicted"/>
<keyword evidence="1" id="KW-0175">Coiled coil</keyword>
<evidence type="ECO:0000313" key="3">
    <source>
        <dbReference type="EMBL" id="KAG2225752.1"/>
    </source>
</evidence>
<dbReference type="AlphaFoldDB" id="A0A8H7SAG4"/>
<accession>A0A8H7SAG4</accession>
<evidence type="ECO:0000256" key="1">
    <source>
        <dbReference type="SAM" id="Coils"/>
    </source>
</evidence>
<feature type="domain" description="DUF4460" evidence="2">
    <location>
        <begin position="15"/>
        <end position="113"/>
    </location>
</feature>
<dbReference type="InterPro" id="IPR028031">
    <property type="entry name" value="DUF4460"/>
</dbReference>